<dbReference type="Proteomes" id="UP000292346">
    <property type="component" value="Unassembled WGS sequence"/>
</dbReference>
<evidence type="ECO:0000256" key="2">
    <source>
        <dbReference type="ARBA" id="ARBA00022448"/>
    </source>
</evidence>
<feature type="domain" description="ABC transmembrane type-1" evidence="8">
    <location>
        <begin position="95"/>
        <end position="303"/>
    </location>
</feature>
<evidence type="ECO:0000256" key="5">
    <source>
        <dbReference type="ARBA" id="ARBA00022989"/>
    </source>
</evidence>
<dbReference type="InterPro" id="IPR000515">
    <property type="entry name" value="MetI-like"/>
</dbReference>
<keyword evidence="3" id="KW-1003">Cell membrane</keyword>
<feature type="transmembrane region" description="Helical" evidence="7">
    <location>
        <begin position="234"/>
        <end position="260"/>
    </location>
</feature>
<keyword evidence="5 7" id="KW-1133">Transmembrane helix</keyword>
<dbReference type="Pfam" id="PF19300">
    <property type="entry name" value="BPD_transp_1_N"/>
    <property type="match status" value="1"/>
</dbReference>
<protein>
    <submittedName>
        <fullName evidence="9">ABC transporter permease</fullName>
    </submittedName>
</protein>
<keyword evidence="6 7" id="KW-0472">Membrane</keyword>
<evidence type="ECO:0000256" key="6">
    <source>
        <dbReference type="ARBA" id="ARBA00023136"/>
    </source>
</evidence>
<keyword evidence="4 7" id="KW-0812">Transmembrane</keyword>
<dbReference type="PANTHER" id="PTHR43163:SF6">
    <property type="entry name" value="DIPEPTIDE TRANSPORT SYSTEM PERMEASE PROTEIN DPPB-RELATED"/>
    <property type="match status" value="1"/>
</dbReference>
<dbReference type="AlphaFoldDB" id="A0A4R0HF89"/>
<dbReference type="OrthoDB" id="147688at2"/>
<evidence type="ECO:0000256" key="3">
    <source>
        <dbReference type="ARBA" id="ARBA00022475"/>
    </source>
</evidence>
<evidence type="ECO:0000259" key="8">
    <source>
        <dbReference type="PROSITE" id="PS50928"/>
    </source>
</evidence>
<proteinExistence type="inferred from homology"/>
<dbReference type="GO" id="GO:0071916">
    <property type="term" value="F:dipeptide transmembrane transporter activity"/>
    <property type="evidence" value="ECO:0007669"/>
    <property type="project" value="TreeGrafter"/>
</dbReference>
<feature type="transmembrane region" description="Helical" evidence="7">
    <location>
        <begin position="101"/>
        <end position="122"/>
    </location>
</feature>
<sequence length="313" mass="32567">MFGFIGRRLVACLVLVAVIAGITFLLAFSGTSNVARNLLGESATPDQLAAKNAELGLDQPLLAQLGTWAGHAVRGDLGISWFTNEPVAQAIANRLPVTLSMVVLAVSLTALISVGLGVAAAVRGGWLDRVIQVLSVAGFALPNFWVALVLVVFFSVTLGVLPATGYVRLSESPGSWAAALVLPVVSLVIGSTASAAQQVRGAVIDVLRQDFVRTLRARGISPRSVLFRHALRNAAIPALTVLSLQFIALLGGAVVIEKVFAIPGLGTLTVNAALQGDVPVLMGVVVTLVVLVVIVNLVIDVVSGWVNPKVRVQ</sequence>
<feature type="transmembrane region" description="Helical" evidence="7">
    <location>
        <begin position="176"/>
        <end position="196"/>
    </location>
</feature>
<dbReference type="GO" id="GO:0005886">
    <property type="term" value="C:plasma membrane"/>
    <property type="evidence" value="ECO:0007669"/>
    <property type="project" value="UniProtKB-SubCell"/>
</dbReference>
<dbReference type="PROSITE" id="PS50928">
    <property type="entry name" value="ABC_TM1"/>
    <property type="match status" value="1"/>
</dbReference>
<feature type="transmembrane region" description="Helical" evidence="7">
    <location>
        <begin position="134"/>
        <end position="156"/>
    </location>
</feature>
<dbReference type="Gene3D" id="1.10.3720.10">
    <property type="entry name" value="MetI-like"/>
    <property type="match status" value="1"/>
</dbReference>
<dbReference type="SUPFAM" id="SSF161098">
    <property type="entry name" value="MetI-like"/>
    <property type="match status" value="1"/>
</dbReference>
<dbReference type="EMBL" id="SJJZ01000002">
    <property type="protein sequence ID" value="TCC08304.1"/>
    <property type="molecule type" value="Genomic_DNA"/>
</dbReference>
<keyword evidence="2 7" id="KW-0813">Transport</keyword>
<comment type="caution">
    <text evidence="9">The sequence shown here is derived from an EMBL/GenBank/DDBJ whole genome shotgun (WGS) entry which is preliminary data.</text>
</comment>
<evidence type="ECO:0000256" key="1">
    <source>
        <dbReference type="ARBA" id="ARBA00004651"/>
    </source>
</evidence>
<dbReference type="CDD" id="cd06261">
    <property type="entry name" value="TM_PBP2"/>
    <property type="match status" value="1"/>
</dbReference>
<dbReference type="InterPro" id="IPR045621">
    <property type="entry name" value="BPD_transp_1_N"/>
</dbReference>
<keyword evidence="10" id="KW-1185">Reference proteome</keyword>
<evidence type="ECO:0000256" key="4">
    <source>
        <dbReference type="ARBA" id="ARBA00022692"/>
    </source>
</evidence>
<organism evidence="9 10">
    <name type="scientific">Kribbella soli</name>
    <dbReference type="NCBI Taxonomy" id="1124743"/>
    <lineage>
        <taxon>Bacteria</taxon>
        <taxon>Bacillati</taxon>
        <taxon>Actinomycetota</taxon>
        <taxon>Actinomycetes</taxon>
        <taxon>Propionibacteriales</taxon>
        <taxon>Kribbellaceae</taxon>
        <taxon>Kribbella</taxon>
    </lineage>
</organism>
<dbReference type="InterPro" id="IPR035906">
    <property type="entry name" value="MetI-like_sf"/>
</dbReference>
<dbReference type="PANTHER" id="PTHR43163">
    <property type="entry name" value="DIPEPTIDE TRANSPORT SYSTEM PERMEASE PROTEIN DPPB-RELATED"/>
    <property type="match status" value="1"/>
</dbReference>
<name>A0A4R0HF89_9ACTN</name>
<feature type="transmembrane region" description="Helical" evidence="7">
    <location>
        <begin position="280"/>
        <end position="306"/>
    </location>
</feature>
<dbReference type="RefSeq" id="WP_131339612.1">
    <property type="nucleotide sequence ID" value="NZ_SJJZ01000002.1"/>
</dbReference>
<evidence type="ECO:0000313" key="9">
    <source>
        <dbReference type="EMBL" id="TCC08304.1"/>
    </source>
</evidence>
<reference evidence="9 10" key="1">
    <citation type="submission" date="2019-02" db="EMBL/GenBank/DDBJ databases">
        <title>Kribbella capetownensis sp. nov. and Kribbella speibonae sp. nov., isolated from soil.</title>
        <authorList>
            <person name="Curtis S.M."/>
            <person name="Norton I."/>
            <person name="Everest G.J."/>
            <person name="Meyers P.R."/>
        </authorList>
    </citation>
    <scope>NUCLEOTIDE SEQUENCE [LARGE SCALE GENOMIC DNA]</scope>
    <source>
        <strain evidence="9 10">KCTC 29219</strain>
    </source>
</reference>
<dbReference type="Pfam" id="PF00528">
    <property type="entry name" value="BPD_transp_1"/>
    <property type="match status" value="1"/>
</dbReference>
<comment type="subcellular location">
    <subcellularLocation>
        <location evidence="1 7">Cell membrane</location>
        <topology evidence="1 7">Multi-pass membrane protein</topology>
    </subcellularLocation>
</comment>
<gene>
    <name evidence="9" type="ORF">E0H45_20630</name>
</gene>
<evidence type="ECO:0000256" key="7">
    <source>
        <dbReference type="RuleBase" id="RU363032"/>
    </source>
</evidence>
<accession>A0A4R0HF89</accession>
<evidence type="ECO:0000313" key="10">
    <source>
        <dbReference type="Proteomes" id="UP000292346"/>
    </source>
</evidence>
<comment type="similarity">
    <text evidence="7">Belongs to the binding-protein-dependent transport system permease family.</text>
</comment>